<dbReference type="EMBL" id="VNIB01000013">
    <property type="protein sequence ID" value="TYO96696.1"/>
    <property type="molecule type" value="Genomic_DNA"/>
</dbReference>
<name>A0A5D3WFP7_9BACT</name>
<protein>
    <submittedName>
        <fullName evidence="2">MOSC domain-containing protein YiiM</fullName>
    </submittedName>
</protein>
<dbReference type="Pfam" id="PF03473">
    <property type="entry name" value="MOSC"/>
    <property type="match status" value="1"/>
</dbReference>
<dbReference type="PROSITE" id="PS51340">
    <property type="entry name" value="MOSC"/>
    <property type="match status" value="1"/>
</dbReference>
<dbReference type="PANTHER" id="PTHR36930">
    <property type="entry name" value="METAL-SULFUR CLUSTER BIOSYNTHESIS PROTEINS YUAD-RELATED"/>
    <property type="match status" value="1"/>
</dbReference>
<dbReference type="AlphaFoldDB" id="A0A5D3WFP7"/>
<dbReference type="GO" id="GO:0003824">
    <property type="term" value="F:catalytic activity"/>
    <property type="evidence" value="ECO:0007669"/>
    <property type="project" value="InterPro"/>
</dbReference>
<reference evidence="2 3" key="1">
    <citation type="submission" date="2019-07" db="EMBL/GenBank/DDBJ databases">
        <title>Genomic Encyclopedia of Type Strains, Phase IV (KMG-IV): sequencing the most valuable type-strain genomes for metagenomic binning, comparative biology and taxonomic classification.</title>
        <authorList>
            <person name="Goeker M."/>
        </authorList>
    </citation>
    <scope>NUCLEOTIDE SEQUENCE [LARGE SCALE GENOMIC DNA]</scope>
    <source>
        <strain evidence="2 3">SS015</strain>
    </source>
</reference>
<dbReference type="GO" id="GO:0030151">
    <property type="term" value="F:molybdenum ion binding"/>
    <property type="evidence" value="ECO:0007669"/>
    <property type="project" value="InterPro"/>
</dbReference>
<dbReference type="PANTHER" id="PTHR36930:SF1">
    <property type="entry name" value="MOSC DOMAIN-CONTAINING PROTEIN"/>
    <property type="match status" value="1"/>
</dbReference>
<dbReference type="InterPro" id="IPR052716">
    <property type="entry name" value="MOSC_domain"/>
</dbReference>
<comment type="caution">
    <text evidence="2">The sequence shown here is derived from an EMBL/GenBank/DDBJ whole genome shotgun (WGS) entry which is preliminary data.</text>
</comment>
<keyword evidence="3" id="KW-1185">Reference proteome</keyword>
<feature type="domain" description="MOSC" evidence="1">
    <location>
        <begin position="19"/>
        <end position="144"/>
    </location>
</feature>
<dbReference type="Proteomes" id="UP000324159">
    <property type="component" value="Unassembled WGS sequence"/>
</dbReference>
<dbReference type="SUPFAM" id="SSF50800">
    <property type="entry name" value="PK beta-barrel domain-like"/>
    <property type="match status" value="1"/>
</dbReference>
<evidence type="ECO:0000313" key="2">
    <source>
        <dbReference type="EMBL" id="TYO96696.1"/>
    </source>
</evidence>
<proteinExistence type="predicted"/>
<dbReference type="InterPro" id="IPR005302">
    <property type="entry name" value="MoCF_Sase_C"/>
</dbReference>
<evidence type="ECO:0000259" key="1">
    <source>
        <dbReference type="PROSITE" id="PS51340"/>
    </source>
</evidence>
<gene>
    <name evidence="2" type="ORF">EDC39_11386</name>
</gene>
<dbReference type="GO" id="GO:0030170">
    <property type="term" value="F:pyridoxal phosphate binding"/>
    <property type="evidence" value="ECO:0007669"/>
    <property type="project" value="InterPro"/>
</dbReference>
<sequence>MMPATIVATCISRNKGERKTPVDRVELRPDHGIVGDAHAGDWHRQVSLLAQESIDKMRALGLDVDKGDFAENLTTRGIDLVGLPVGARLRIGEVLLEVTQIGKECHNRCAIYYQAGDCVMPKEGIFARVIEGGTIRPGDEIRQVDGPVS</sequence>
<evidence type="ECO:0000313" key="3">
    <source>
        <dbReference type="Proteomes" id="UP000324159"/>
    </source>
</evidence>
<accession>A0A5D3WFP7</accession>
<dbReference type="InterPro" id="IPR011037">
    <property type="entry name" value="Pyrv_Knase-like_insert_dom_sf"/>
</dbReference>
<organism evidence="2 3">
    <name type="scientific">Geothermobacter ehrlichii</name>
    <dbReference type="NCBI Taxonomy" id="213224"/>
    <lineage>
        <taxon>Bacteria</taxon>
        <taxon>Pseudomonadati</taxon>
        <taxon>Thermodesulfobacteriota</taxon>
        <taxon>Desulfuromonadia</taxon>
        <taxon>Desulfuromonadales</taxon>
        <taxon>Geothermobacteraceae</taxon>
        <taxon>Geothermobacter</taxon>
    </lineage>
</organism>
<dbReference type="Gene3D" id="2.40.33.20">
    <property type="entry name" value="PK beta-barrel domain-like"/>
    <property type="match status" value="1"/>
</dbReference>